<evidence type="ECO:0000313" key="13">
    <source>
        <dbReference type="Proteomes" id="UP000595512"/>
    </source>
</evidence>
<evidence type="ECO:0000256" key="6">
    <source>
        <dbReference type="ARBA" id="ARBA00023289"/>
    </source>
</evidence>
<keyword evidence="6" id="KW-0636">Prenylation</keyword>
<name>A0A150KLH1_9BACI</name>
<dbReference type="KEGG" id="hspo:JGZ69_06445"/>
<gene>
    <name evidence="11" type="primary">comX</name>
    <name evidence="10" type="ORF">B4102_2051</name>
    <name evidence="11" type="ORF">JGZ69_06445</name>
</gene>
<dbReference type="GO" id="GO:0005576">
    <property type="term" value="C:extracellular region"/>
    <property type="evidence" value="ECO:0007669"/>
    <property type="project" value="UniProtKB-SubCell"/>
</dbReference>
<evidence type="ECO:0000313" key="12">
    <source>
        <dbReference type="Proteomes" id="UP000075666"/>
    </source>
</evidence>
<keyword evidence="3" id="KW-0588">Pheromone</keyword>
<reference evidence="11 13" key="2">
    <citation type="submission" date="2020-12" db="EMBL/GenBank/DDBJ databases">
        <title>Taxonomic evaluation of the Bacillus sporothermodurans group of bacteria based on whole genome sequences.</title>
        <authorList>
            <person name="Fiedler G."/>
            <person name="Herbstmann A.-D."/>
            <person name="Doll E."/>
            <person name="Wenning M."/>
            <person name="Brinks E."/>
            <person name="Kabisch J."/>
            <person name="Breitenwieser F."/>
            <person name="Lappann M."/>
            <person name="Boehnlein C."/>
            <person name="Franz C."/>
        </authorList>
    </citation>
    <scope>NUCLEOTIDE SEQUENCE [LARGE SCALE GENOMIC DNA]</scope>
    <source>
        <strain evidence="11 13">DSM 10599</strain>
    </source>
</reference>
<dbReference type="InterPro" id="IPR009233">
    <property type="entry name" value="Competence_ComX_Bacillus"/>
</dbReference>
<dbReference type="GO" id="GO:0030420">
    <property type="term" value="P:establishment of competence for transformation"/>
    <property type="evidence" value="ECO:0007669"/>
    <property type="project" value="UniProtKB-KW"/>
</dbReference>
<evidence type="ECO:0000256" key="1">
    <source>
        <dbReference type="ARBA" id="ARBA00004613"/>
    </source>
</evidence>
<reference evidence="10 12" key="1">
    <citation type="submission" date="2016-01" db="EMBL/GenBank/DDBJ databases">
        <title>Genome Sequences of Twelve Sporeforming Bacillus Species Isolated from Foods.</title>
        <authorList>
            <person name="Berendsen E.M."/>
            <person name="Wells-Bennik M.H."/>
            <person name="Krawcyk A.O."/>
            <person name="De Jong A."/>
            <person name="Holsappel S."/>
            <person name="Eijlander R.T."/>
            <person name="Kuipers O.P."/>
        </authorList>
    </citation>
    <scope>NUCLEOTIDE SEQUENCE [LARGE SCALE GENOMIC DNA]</scope>
    <source>
        <strain evidence="10 12">B4102</strain>
    </source>
</reference>
<evidence type="ECO:0000313" key="11">
    <source>
        <dbReference type="EMBL" id="QQX26481.1"/>
    </source>
</evidence>
<dbReference type="PATRIC" id="fig|46224.3.peg.521"/>
<dbReference type="STRING" id="46224.B4102_2051"/>
<evidence type="ECO:0000256" key="8">
    <source>
        <dbReference type="ARBA" id="ARBA00029545"/>
    </source>
</evidence>
<dbReference type="Proteomes" id="UP000595512">
    <property type="component" value="Chromosome"/>
</dbReference>
<keyword evidence="5" id="KW-0449">Lipoprotein</keyword>
<organism evidence="10 12">
    <name type="scientific">Heyndrickxia sporothermodurans</name>
    <dbReference type="NCBI Taxonomy" id="46224"/>
    <lineage>
        <taxon>Bacteria</taxon>
        <taxon>Bacillati</taxon>
        <taxon>Bacillota</taxon>
        <taxon>Bacilli</taxon>
        <taxon>Bacillales</taxon>
        <taxon>Bacillaceae</taxon>
        <taxon>Heyndrickxia</taxon>
    </lineage>
</organism>
<evidence type="ECO:0000313" key="10">
    <source>
        <dbReference type="EMBL" id="KYC92941.1"/>
    </source>
</evidence>
<sequence>MKEIIYNLIMNPEMKDQLKKGNLCLLTNNENERKVVLATLVGDEVVNPLEYWK</sequence>
<evidence type="ECO:0000256" key="7">
    <source>
        <dbReference type="ARBA" id="ARBA00029483"/>
    </source>
</evidence>
<evidence type="ECO:0000256" key="5">
    <source>
        <dbReference type="ARBA" id="ARBA00023288"/>
    </source>
</evidence>
<dbReference type="EMBL" id="CP066701">
    <property type="protein sequence ID" value="QQX26481.1"/>
    <property type="molecule type" value="Genomic_DNA"/>
</dbReference>
<dbReference type="AlphaFoldDB" id="A0A150KLH1"/>
<dbReference type="RefSeq" id="WP_115943906.1">
    <property type="nucleotide sequence ID" value="NZ_CP066701.1"/>
</dbReference>
<evidence type="ECO:0000256" key="3">
    <source>
        <dbReference type="ARBA" id="ARBA00023044"/>
    </source>
</evidence>
<dbReference type="Pfam" id="PF05952">
    <property type="entry name" value="ComX"/>
    <property type="match status" value="1"/>
</dbReference>
<protein>
    <recommendedName>
        <fullName evidence="8">ComX pheromone</fullName>
    </recommendedName>
    <alternativeName>
        <fullName evidence="9">Competence pheromone</fullName>
    </alternativeName>
</protein>
<evidence type="ECO:0000256" key="2">
    <source>
        <dbReference type="ARBA" id="ARBA00022525"/>
    </source>
</evidence>
<accession>A0A150KLH1</accession>
<dbReference type="Proteomes" id="UP000075666">
    <property type="component" value="Unassembled WGS sequence"/>
</dbReference>
<dbReference type="GO" id="GO:0005186">
    <property type="term" value="F:pheromone activity"/>
    <property type="evidence" value="ECO:0007669"/>
    <property type="project" value="UniProtKB-KW"/>
</dbReference>
<proteinExistence type="predicted"/>
<comment type="subcellular location">
    <subcellularLocation>
        <location evidence="1">Secreted</location>
    </subcellularLocation>
</comment>
<evidence type="ECO:0000256" key="9">
    <source>
        <dbReference type="ARBA" id="ARBA00030321"/>
    </source>
</evidence>
<comment type="subunit">
    <text evidence="7">Interacts directly with the sensor histidine kinase ComP and stimulates its activity.</text>
</comment>
<evidence type="ECO:0000256" key="4">
    <source>
        <dbReference type="ARBA" id="ARBA00023287"/>
    </source>
</evidence>
<keyword evidence="2" id="KW-0964">Secreted</keyword>
<keyword evidence="12" id="KW-1185">Reference proteome</keyword>
<dbReference type="EMBL" id="LQYN01000107">
    <property type="protein sequence ID" value="KYC92941.1"/>
    <property type="molecule type" value="Genomic_DNA"/>
</dbReference>
<keyword evidence="4" id="KW-0178">Competence</keyword>